<protein>
    <recommendedName>
        <fullName evidence="4 18">Cytochrome c oxidase subunit 2</fullName>
    </recommendedName>
</protein>
<comment type="subunit">
    <text evidence="3">Component of the cytochrome c oxidase (complex IV, CIV), a multisubunit enzyme composed of a catalytic core of 3 subunits and several supernumerary subunits. The complex exists as a monomer or a dimer and forms supercomplexes (SCs) in the inner mitochondrial membrane with ubiquinol-cytochrome c oxidoreductase (cytochrome b-c1 complex, complex III, CIII).</text>
</comment>
<dbReference type="SUPFAM" id="SSF49503">
    <property type="entry name" value="Cupredoxins"/>
    <property type="match status" value="1"/>
</dbReference>
<dbReference type="PANTHER" id="PTHR22888:SF9">
    <property type="entry name" value="CYTOCHROME C OXIDASE SUBUNIT 2"/>
    <property type="match status" value="1"/>
</dbReference>
<dbReference type="Gene3D" id="2.60.40.420">
    <property type="entry name" value="Cupredoxins - blue copper proteins"/>
    <property type="match status" value="1"/>
</dbReference>
<dbReference type="EMBL" id="PP056089">
    <property type="protein sequence ID" value="WYM45475.1"/>
    <property type="molecule type" value="Genomic_DNA"/>
</dbReference>
<sequence>MPMWMALSFQDSNSPLMEHLSFFHDHSMVIVSSITAMIGYLLVSSVLNSSFSRTASGSEEMELFWTSLPVFMLIFIAMPSLKILYVTDELLNPSLTLKTTGHQWFWSYEYSEFKNIKFESYMEQNSFPRLLDTNNHIILPNKTPIRMIISSTDVIHSWTIPSLGVKADAIPGRLNQIFFLINRIGMMTGQCSEICGANHSFMPITISSTTPINFVDQIKSL</sequence>
<evidence type="ECO:0000256" key="2">
    <source>
        <dbReference type="ARBA" id="ARBA00007866"/>
    </source>
</evidence>
<comment type="function">
    <text evidence="18">Component of the cytochrome c oxidase, the last enzyme in the mitochondrial electron transport chain which drives oxidative phosphorylation. The respiratory chain contains 3 multisubunit complexes succinate dehydrogenase (complex II, CII), ubiquinol-cytochrome c oxidoreductase (cytochrome b-c1 complex, complex III, CIII) and cytochrome c oxidase (complex IV, CIV), that cooperate to transfer electrons derived from NADH and succinate to molecular oxygen, creating an electrochemical gradient over the inner membrane that drives transmembrane transport and the ATP synthase. Cytochrome c oxidase is the component of the respiratory chain that catalyzes the reduction of oxygen to water. Electrons originating from reduced cytochrome c in the intermembrane space (IMS) are transferred via the dinuclear copper A center (CU(A)) of subunit 2 and heme A of subunit 1 to the active site in subunit 1, a binuclear center (BNC) formed by heme A3 and copper B (CU(B)). The BNC reduces molecular oxygen to 2 water molecules using 4 electrons from cytochrome c in the IMS and 4 protons from the mitochondrial matrix.</text>
</comment>
<comment type="subcellular location">
    <subcellularLocation>
        <location evidence="1 18">Mitochondrion inner membrane</location>
        <topology evidence="1 18">Multi-pass membrane protein</topology>
    </subcellularLocation>
</comment>
<feature type="transmembrane region" description="Helical" evidence="19">
    <location>
        <begin position="20"/>
        <end position="43"/>
    </location>
</feature>
<dbReference type="Pfam" id="PF00116">
    <property type="entry name" value="COX2"/>
    <property type="match status" value="1"/>
</dbReference>
<feature type="transmembrane region" description="Helical" evidence="19">
    <location>
        <begin position="63"/>
        <end position="85"/>
    </location>
</feature>
<dbReference type="InterPro" id="IPR008972">
    <property type="entry name" value="Cupredoxin"/>
</dbReference>
<dbReference type="GO" id="GO:0005507">
    <property type="term" value="F:copper ion binding"/>
    <property type="evidence" value="ECO:0007669"/>
    <property type="project" value="InterPro"/>
</dbReference>
<dbReference type="InterPro" id="IPR001505">
    <property type="entry name" value="Copper_CuA"/>
</dbReference>
<evidence type="ECO:0000256" key="6">
    <source>
        <dbReference type="ARBA" id="ARBA00022660"/>
    </source>
</evidence>
<keyword evidence="15 18" id="KW-0496">Mitochondrion</keyword>
<organism evidence="22">
    <name type="scientific">Arrenurus rostratus</name>
    <dbReference type="NCBI Taxonomy" id="3136836"/>
    <lineage>
        <taxon>Eukaryota</taxon>
        <taxon>Metazoa</taxon>
        <taxon>Ecdysozoa</taxon>
        <taxon>Arthropoda</taxon>
        <taxon>Chelicerata</taxon>
        <taxon>Arachnida</taxon>
        <taxon>Acari</taxon>
        <taxon>Acariformes</taxon>
        <taxon>Trombidiformes</taxon>
        <taxon>Prostigmata</taxon>
        <taxon>Anystina</taxon>
        <taxon>Parasitengona</taxon>
        <taxon>Hydracarina</taxon>
        <taxon>Arrenuroidea</taxon>
        <taxon>Arrenuridae</taxon>
        <taxon>Arrenurus</taxon>
    </lineage>
</organism>
<comment type="cofactor">
    <cofactor evidence="18">
        <name>Cu cation</name>
        <dbReference type="ChEBI" id="CHEBI:23378"/>
    </cofactor>
    <text evidence="18">Binds a copper A center.</text>
</comment>
<evidence type="ECO:0000256" key="15">
    <source>
        <dbReference type="ARBA" id="ARBA00023128"/>
    </source>
</evidence>
<evidence type="ECO:0000256" key="3">
    <source>
        <dbReference type="ARBA" id="ARBA00011164"/>
    </source>
</evidence>
<evidence type="ECO:0000256" key="12">
    <source>
        <dbReference type="ARBA" id="ARBA00022982"/>
    </source>
</evidence>
<gene>
    <name evidence="22" type="primary">COX2</name>
</gene>
<geneLocation type="mitochondrion" evidence="22"/>
<evidence type="ECO:0000256" key="19">
    <source>
        <dbReference type="SAM" id="Phobius"/>
    </source>
</evidence>
<evidence type="ECO:0000256" key="18">
    <source>
        <dbReference type="RuleBase" id="RU000457"/>
    </source>
</evidence>
<keyword evidence="10" id="KW-0460">Magnesium</keyword>
<keyword evidence="12 18" id="KW-0249">Electron transport</keyword>
<keyword evidence="11" id="KW-1278">Translocase</keyword>
<keyword evidence="16 18" id="KW-0472">Membrane</keyword>
<dbReference type="GO" id="GO:0005743">
    <property type="term" value="C:mitochondrial inner membrane"/>
    <property type="evidence" value="ECO:0007669"/>
    <property type="project" value="UniProtKB-SubCell"/>
</dbReference>
<evidence type="ECO:0000256" key="17">
    <source>
        <dbReference type="ARBA" id="ARBA00049512"/>
    </source>
</evidence>
<dbReference type="InterPro" id="IPR036257">
    <property type="entry name" value="Cyt_c_oxidase_su2_TM_sf"/>
</dbReference>
<keyword evidence="5 18" id="KW-0813">Transport</keyword>
<name>A0AAU6QE18_9ACAR</name>
<proteinExistence type="inferred from homology"/>
<dbReference type="PRINTS" id="PR01166">
    <property type="entry name" value="CYCOXIDASEII"/>
</dbReference>
<dbReference type="SUPFAM" id="SSF81464">
    <property type="entry name" value="Cytochrome c oxidase subunit II-like, transmembrane region"/>
    <property type="match status" value="1"/>
</dbReference>
<dbReference type="Gene3D" id="1.10.287.90">
    <property type="match status" value="1"/>
</dbReference>
<dbReference type="PANTHER" id="PTHR22888">
    <property type="entry name" value="CYTOCHROME C OXIDASE, SUBUNIT II"/>
    <property type="match status" value="1"/>
</dbReference>
<evidence type="ECO:0000259" key="20">
    <source>
        <dbReference type="PROSITE" id="PS50857"/>
    </source>
</evidence>
<feature type="domain" description="Cytochrome oxidase subunit II transmembrane region profile" evidence="21">
    <location>
        <begin position="1"/>
        <end position="91"/>
    </location>
</feature>
<keyword evidence="6 18" id="KW-0679">Respiratory chain</keyword>
<keyword evidence="9 18" id="KW-0999">Mitochondrion inner membrane</keyword>
<evidence type="ECO:0000256" key="1">
    <source>
        <dbReference type="ARBA" id="ARBA00004448"/>
    </source>
</evidence>
<evidence type="ECO:0000256" key="14">
    <source>
        <dbReference type="ARBA" id="ARBA00023008"/>
    </source>
</evidence>
<dbReference type="InterPro" id="IPR002429">
    <property type="entry name" value="CcO_II-like_C"/>
</dbReference>
<dbReference type="PROSITE" id="PS50857">
    <property type="entry name" value="COX2_CUA"/>
    <property type="match status" value="1"/>
</dbReference>
<evidence type="ECO:0000256" key="5">
    <source>
        <dbReference type="ARBA" id="ARBA00022448"/>
    </source>
</evidence>
<dbReference type="PROSITE" id="PS50999">
    <property type="entry name" value="COX2_TM"/>
    <property type="match status" value="1"/>
</dbReference>
<accession>A0AAU6QE18</accession>
<dbReference type="AlphaFoldDB" id="A0AAU6QE18"/>
<feature type="domain" description="Cytochrome oxidase subunit II copper A binding" evidence="20">
    <location>
        <begin position="92"/>
        <end position="220"/>
    </location>
</feature>
<dbReference type="InterPro" id="IPR011759">
    <property type="entry name" value="Cyt_c_oxidase_su2_TM_dom"/>
</dbReference>
<evidence type="ECO:0000256" key="11">
    <source>
        <dbReference type="ARBA" id="ARBA00022967"/>
    </source>
</evidence>
<dbReference type="GO" id="GO:0042773">
    <property type="term" value="P:ATP synthesis coupled electron transport"/>
    <property type="evidence" value="ECO:0007669"/>
    <property type="project" value="TreeGrafter"/>
</dbReference>
<evidence type="ECO:0000256" key="10">
    <source>
        <dbReference type="ARBA" id="ARBA00022842"/>
    </source>
</evidence>
<evidence type="ECO:0000256" key="16">
    <source>
        <dbReference type="ARBA" id="ARBA00023136"/>
    </source>
</evidence>
<dbReference type="GO" id="GO:0004129">
    <property type="term" value="F:cytochrome-c oxidase activity"/>
    <property type="evidence" value="ECO:0007669"/>
    <property type="project" value="UniProtKB-EC"/>
</dbReference>
<keyword evidence="13 19" id="KW-1133">Transmembrane helix</keyword>
<evidence type="ECO:0000256" key="9">
    <source>
        <dbReference type="ARBA" id="ARBA00022792"/>
    </source>
</evidence>
<evidence type="ECO:0000256" key="13">
    <source>
        <dbReference type="ARBA" id="ARBA00022989"/>
    </source>
</evidence>
<reference evidence="22" key="1">
    <citation type="submission" date="2023-12" db="EMBL/GenBank/DDBJ databases">
        <authorList>
            <person name="Li p."/>
        </authorList>
    </citation>
    <scope>NUCLEOTIDE SEQUENCE</scope>
</reference>
<dbReference type="Pfam" id="PF02790">
    <property type="entry name" value="COX2_TM"/>
    <property type="match status" value="1"/>
</dbReference>
<keyword evidence="14 18" id="KW-0186">Copper</keyword>
<dbReference type="PROSITE" id="PS00078">
    <property type="entry name" value="COX2"/>
    <property type="match status" value="1"/>
</dbReference>
<evidence type="ECO:0000256" key="7">
    <source>
        <dbReference type="ARBA" id="ARBA00022692"/>
    </source>
</evidence>
<comment type="catalytic activity">
    <reaction evidence="17">
        <text>4 Fe(II)-[cytochrome c] + O2 + 8 H(+)(in) = 4 Fe(III)-[cytochrome c] + 2 H2O + 4 H(+)(out)</text>
        <dbReference type="Rhea" id="RHEA:11436"/>
        <dbReference type="Rhea" id="RHEA-COMP:10350"/>
        <dbReference type="Rhea" id="RHEA-COMP:14399"/>
        <dbReference type="ChEBI" id="CHEBI:15377"/>
        <dbReference type="ChEBI" id="CHEBI:15378"/>
        <dbReference type="ChEBI" id="CHEBI:15379"/>
        <dbReference type="ChEBI" id="CHEBI:29033"/>
        <dbReference type="ChEBI" id="CHEBI:29034"/>
        <dbReference type="EC" id="7.1.1.9"/>
    </reaction>
    <physiologicalReaction direction="left-to-right" evidence="17">
        <dbReference type="Rhea" id="RHEA:11437"/>
    </physiologicalReaction>
</comment>
<evidence type="ECO:0000259" key="21">
    <source>
        <dbReference type="PROSITE" id="PS50999"/>
    </source>
</evidence>
<evidence type="ECO:0000313" key="22">
    <source>
        <dbReference type="EMBL" id="WYM45475.1"/>
    </source>
</evidence>
<evidence type="ECO:0000256" key="8">
    <source>
        <dbReference type="ARBA" id="ARBA00022723"/>
    </source>
</evidence>
<evidence type="ECO:0000256" key="4">
    <source>
        <dbReference type="ARBA" id="ARBA00015946"/>
    </source>
</evidence>
<keyword evidence="7 18" id="KW-0812">Transmembrane</keyword>
<comment type="similarity">
    <text evidence="2 18">Belongs to the cytochrome c oxidase subunit 2 family.</text>
</comment>
<dbReference type="InterPro" id="IPR045187">
    <property type="entry name" value="CcO_II"/>
</dbReference>
<keyword evidence="8 18" id="KW-0479">Metal-binding</keyword>